<evidence type="ECO:0000256" key="13">
    <source>
        <dbReference type="SAM" id="Phobius"/>
    </source>
</evidence>
<dbReference type="InterPro" id="IPR008271">
    <property type="entry name" value="Ser/Thr_kinase_AS"/>
</dbReference>
<evidence type="ECO:0000313" key="16">
    <source>
        <dbReference type="EMBL" id="KAK6913370.1"/>
    </source>
</evidence>
<evidence type="ECO:0000256" key="8">
    <source>
        <dbReference type="ARBA" id="ARBA00022840"/>
    </source>
</evidence>
<keyword evidence="4 13" id="KW-0812">Transmembrane</keyword>
<organism evidence="16 17">
    <name type="scientific">Dillenia turbinata</name>
    <dbReference type="NCBI Taxonomy" id="194707"/>
    <lineage>
        <taxon>Eukaryota</taxon>
        <taxon>Viridiplantae</taxon>
        <taxon>Streptophyta</taxon>
        <taxon>Embryophyta</taxon>
        <taxon>Tracheophyta</taxon>
        <taxon>Spermatophyta</taxon>
        <taxon>Magnoliopsida</taxon>
        <taxon>eudicotyledons</taxon>
        <taxon>Gunneridae</taxon>
        <taxon>Pentapetalae</taxon>
        <taxon>Dilleniales</taxon>
        <taxon>Dilleniaceae</taxon>
        <taxon>Dillenia</taxon>
    </lineage>
</organism>
<dbReference type="GO" id="GO:0004714">
    <property type="term" value="F:transmembrane receptor protein tyrosine kinase activity"/>
    <property type="evidence" value="ECO:0007669"/>
    <property type="project" value="InterPro"/>
</dbReference>
<dbReference type="Gene3D" id="2.60.120.430">
    <property type="entry name" value="Galactose-binding lectin"/>
    <property type="match status" value="2"/>
</dbReference>
<name>A0AAN8UDG7_9MAGN</name>
<keyword evidence="17" id="KW-1185">Reference proteome</keyword>
<protein>
    <submittedName>
        <fullName evidence="16">Malectin-like domain</fullName>
    </submittedName>
</protein>
<keyword evidence="7" id="KW-0418">Kinase</keyword>
<evidence type="ECO:0000256" key="12">
    <source>
        <dbReference type="SAM" id="MobiDB-lite"/>
    </source>
</evidence>
<evidence type="ECO:0000256" key="2">
    <source>
        <dbReference type="ARBA" id="ARBA00022527"/>
    </source>
</evidence>
<keyword evidence="11" id="KW-0325">Glycoprotein</keyword>
<dbReference type="PANTHER" id="PTHR34590:SF15">
    <property type="entry name" value="PROTEIN KINASE DOMAIN-CONTAINING PROTEIN"/>
    <property type="match status" value="1"/>
</dbReference>
<dbReference type="GO" id="GO:0005524">
    <property type="term" value="F:ATP binding"/>
    <property type="evidence" value="ECO:0007669"/>
    <property type="project" value="UniProtKB-KW"/>
</dbReference>
<feature type="region of interest" description="Disordered" evidence="12">
    <location>
        <begin position="47"/>
        <end position="67"/>
    </location>
</feature>
<feature type="transmembrane region" description="Helical" evidence="13">
    <location>
        <begin position="438"/>
        <end position="464"/>
    </location>
</feature>
<evidence type="ECO:0000256" key="10">
    <source>
        <dbReference type="ARBA" id="ARBA00023136"/>
    </source>
</evidence>
<keyword evidence="5 14" id="KW-0732">Signal</keyword>
<dbReference type="PROSITE" id="PS00108">
    <property type="entry name" value="PROTEIN_KINASE_ST"/>
    <property type="match status" value="1"/>
</dbReference>
<dbReference type="InterPro" id="IPR000719">
    <property type="entry name" value="Prot_kinase_dom"/>
</dbReference>
<dbReference type="EMBL" id="JBAMMX010000027">
    <property type="protein sequence ID" value="KAK6913370.1"/>
    <property type="molecule type" value="Genomic_DNA"/>
</dbReference>
<comment type="subcellular location">
    <subcellularLocation>
        <location evidence="1">Membrane</location>
        <topology evidence="1">Single-pass type I membrane protein</topology>
    </subcellularLocation>
</comment>
<feature type="domain" description="Protein kinase" evidence="15">
    <location>
        <begin position="378"/>
        <end position="679"/>
    </location>
</feature>
<feature type="signal peptide" evidence="14">
    <location>
        <begin position="1"/>
        <end position="21"/>
    </location>
</feature>
<dbReference type="SUPFAM" id="SSF56112">
    <property type="entry name" value="Protein kinase-like (PK-like)"/>
    <property type="match status" value="1"/>
</dbReference>
<dbReference type="PROSITE" id="PS50011">
    <property type="entry name" value="PROTEIN_KINASE_DOM"/>
    <property type="match status" value="1"/>
</dbReference>
<evidence type="ECO:0000256" key="9">
    <source>
        <dbReference type="ARBA" id="ARBA00022989"/>
    </source>
</evidence>
<dbReference type="Gene3D" id="1.10.510.10">
    <property type="entry name" value="Transferase(Phosphotransferase) domain 1"/>
    <property type="match status" value="1"/>
</dbReference>
<dbReference type="GO" id="GO:0004674">
    <property type="term" value="F:protein serine/threonine kinase activity"/>
    <property type="evidence" value="ECO:0007669"/>
    <property type="project" value="UniProtKB-KW"/>
</dbReference>
<keyword evidence="2" id="KW-0723">Serine/threonine-protein kinase</keyword>
<evidence type="ECO:0000256" key="3">
    <source>
        <dbReference type="ARBA" id="ARBA00022679"/>
    </source>
</evidence>
<evidence type="ECO:0000256" key="5">
    <source>
        <dbReference type="ARBA" id="ARBA00022729"/>
    </source>
</evidence>
<sequence length="751" mass="82724">MKNSEQVLFLLFCFLLHLLSSKKQSTAYAYTPSYNFAVDCGATGPQTGPDGRSWTGDNSKYAPTEQPINGQKSISATASHQANARVPYYTARVSTSPFSYSFPITSGQMFIRLYFYPADYSNFNRSSSFFNVTAGDFTLLSNFSASVTADYLNRDVFAKEFCLNIDQESQKLNMTFIPFPNSYAFVNGIEVVSMPTNLYYTGNNINYIGVDNTYQLLTIRALETMYRLNVGGRGIPAKDDTGMFRSWDSDDSFLAGKQGVLLVNLTIQLQYSKTRNYMAPDEVYVTARTMGTNATENMMYNLTWALEVDTGFTYLVRLHFCEFQPEIQKVNDREFKIYIANQTAEDQADVIVWSGGNGIPVSRDYAVTINYENPKTKTNLLIALHPGQYGTTRYADAILNGLELFKISYYDNSLAGSNPNPTFSPPDSFIPLGKKQPVFAPAIGAGLGGGMAVIVVVVVCMVCYMRRKSGKMHGVLPCGLMLLGINRGGNSGKMHGYYCVASCCWGSIEEARGLEYLHGGATHMIIHRDVKSTNILLDSKWAARVADFGLSKFGPAMDPDNPISTIVKGTRGYLDPEYIKLGRLTTKCDVYSFGVVLLEAISGRRPVDHELDDDRVSLVRWAQDCKKRGALHQLIDPYLVDQIAQKCLRNFADLAISCLRENGIERPTMKEVVGKLEFVLQLQVEADAALQSIVMPSGPPSVVVSTVIAPADRGHLADNLGSGFTTVFVTNSTNGLTCISIDSGSTTSSDD</sequence>
<evidence type="ECO:0000259" key="15">
    <source>
        <dbReference type="PROSITE" id="PS50011"/>
    </source>
</evidence>
<proteinExistence type="predicted"/>
<feature type="chain" id="PRO_5042844651" evidence="14">
    <location>
        <begin position="22"/>
        <end position="751"/>
    </location>
</feature>
<reference evidence="16 17" key="1">
    <citation type="submission" date="2023-12" db="EMBL/GenBank/DDBJ databases">
        <title>A high-quality genome assembly for Dillenia turbinata (Dilleniales).</title>
        <authorList>
            <person name="Chanderbali A."/>
        </authorList>
    </citation>
    <scope>NUCLEOTIDE SEQUENCE [LARGE SCALE GENOMIC DNA]</scope>
    <source>
        <strain evidence="16">LSX21</strain>
        <tissue evidence="16">Leaf</tissue>
    </source>
</reference>
<keyword evidence="10 13" id="KW-0472">Membrane</keyword>
<evidence type="ECO:0000256" key="1">
    <source>
        <dbReference type="ARBA" id="ARBA00004479"/>
    </source>
</evidence>
<evidence type="ECO:0000256" key="6">
    <source>
        <dbReference type="ARBA" id="ARBA00022741"/>
    </source>
</evidence>
<dbReference type="InterPro" id="IPR011009">
    <property type="entry name" value="Kinase-like_dom_sf"/>
</dbReference>
<comment type="caution">
    <text evidence="16">The sequence shown here is derived from an EMBL/GenBank/DDBJ whole genome shotgun (WGS) entry which is preliminary data.</text>
</comment>
<dbReference type="GO" id="GO:0016020">
    <property type="term" value="C:membrane"/>
    <property type="evidence" value="ECO:0007669"/>
    <property type="project" value="UniProtKB-SubCell"/>
</dbReference>
<dbReference type="AlphaFoldDB" id="A0AAN8UDG7"/>
<keyword evidence="6" id="KW-0547">Nucleotide-binding</keyword>
<evidence type="ECO:0000256" key="7">
    <source>
        <dbReference type="ARBA" id="ARBA00022777"/>
    </source>
</evidence>
<evidence type="ECO:0000313" key="17">
    <source>
        <dbReference type="Proteomes" id="UP001370490"/>
    </source>
</evidence>
<keyword evidence="3" id="KW-0808">Transferase</keyword>
<keyword evidence="9 13" id="KW-1133">Transmembrane helix</keyword>
<accession>A0AAN8UDG7</accession>
<dbReference type="PANTHER" id="PTHR34590">
    <property type="entry name" value="OS03G0124300 PROTEIN-RELATED"/>
    <property type="match status" value="1"/>
</dbReference>
<dbReference type="InterPro" id="IPR045272">
    <property type="entry name" value="ANXUR1/2-like"/>
</dbReference>
<dbReference type="FunFam" id="2.60.120.430:FF:000007">
    <property type="entry name" value="FERONIA receptor-like kinase"/>
    <property type="match status" value="1"/>
</dbReference>
<dbReference type="FunFam" id="2.60.120.430:FF:000003">
    <property type="entry name" value="FERONIA receptor-like kinase"/>
    <property type="match status" value="1"/>
</dbReference>
<dbReference type="SMART" id="SM00220">
    <property type="entry name" value="S_TKc"/>
    <property type="match status" value="1"/>
</dbReference>
<dbReference type="Proteomes" id="UP001370490">
    <property type="component" value="Unassembled WGS sequence"/>
</dbReference>
<evidence type="ECO:0000256" key="14">
    <source>
        <dbReference type="SAM" id="SignalP"/>
    </source>
</evidence>
<keyword evidence="8" id="KW-0067">ATP-binding</keyword>
<evidence type="ECO:0000256" key="4">
    <source>
        <dbReference type="ARBA" id="ARBA00022692"/>
    </source>
</evidence>
<dbReference type="Pfam" id="PF12819">
    <property type="entry name" value="Malectin_like"/>
    <property type="match status" value="1"/>
</dbReference>
<evidence type="ECO:0000256" key="11">
    <source>
        <dbReference type="ARBA" id="ARBA00023180"/>
    </source>
</evidence>
<dbReference type="InterPro" id="IPR024788">
    <property type="entry name" value="Malectin-like_Carb-bd_dom"/>
</dbReference>
<gene>
    <name evidence="16" type="ORF">RJ641_022971</name>
</gene>
<dbReference type="Pfam" id="PF00069">
    <property type="entry name" value="Pkinase"/>
    <property type="match status" value="1"/>
</dbReference>